<gene>
    <name evidence="1" type="ORF">RDV84_22205</name>
</gene>
<dbReference type="Proteomes" id="UP001229313">
    <property type="component" value="Chromosome"/>
</dbReference>
<accession>A0ABY9P6L9</accession>
<dbReference type="EMBL" id="CP133568">
    <property type="protein sequence ID" value="WMT02646.1"/>
    <property type="molecule type" value="Genomic_DNA"/>
</dbReference>
<evidence type="ECO:0000313" key="2">
    <source>
        <dbReference type="Proteomes" id="UP001229313"/>
    </source>
</evidence>
<proteinExistence type="predicted"/>
<name>A0ABY9P6L9_9GAMM</name>
<protein>
    <recommendedName>
        <fullName evidence="3">NYN domain-containing protein</fullName>
    </recommendedName>
</protein>
<keyword evidence="2" id="KW-1185">Reference proteome</keyword>
<dbReference type="RefSeq" id="WP_309151625.1">
    <property type="nucleotide sequence ID" value="NZ_CP133568.1"/>
</dbReference>
<evidence type="ECO:0008006" key="3">
    <source>
        <dbReference type="Google" id="ProtNLM"/>
    </source>
</evidence>
<evidence type="ECO:0000313" key="1">
    <source>
        <dbReference type="EMBL" id="WMT02646.1"/>
    </source>
</evidence>
<dbReference type="Gene3D" id="3.40.50.1010">
    <property type="entry name" value="5'-nuclease"/>
    <property type="match status" value="1"/>
</dbReference>
<organism evidence="1 2">
    <name type="scientific">Lysobacter yananisis</name>
    <dbReference type="NCBI Taxonomy" id="1003114"/>
    <lineage>
        <taxon>Bacteria</taxon>
        <taxon>Pseudomonadati</taxon>
        <taxon>Pseudomonadota</taxon>
        <taxon>Gammaproteobacteria</taxon>
        <taxon>Lysobacterales</taxon>
        <taxon>Lysobacteraceae</taxon>
        <taxon>Lysobacter</taxon>
    </lineage>
</organism>
<reference evidence="1 2" key="1">
    <citation type="submission" date="2023-08" db="EMBL/GenBank/DDBJ databases">
        <title>The whole genome sequence of Lysobacter yananisis.</title>
        <authorList>
            <person name="Sun H."/>
        </authorList>
    </citation>
    <scope>NUCLEOTIDE SEQUENCE [LARGE SCALE GENOMIC DNA]</scope>
    <source>
        <strain evidence="1 2">SNNU513</strain>
    </source>
</reference>
<sequence>MKAINTAYALVDWHNMQKHLDPEFNSDPRKRLRDVIFRLQQHVVGALEFERAQKYRVTLRLYHGWHQNRDQTVARRDFDLMSNEEELARRIANVSFVKGFQFGNDPICNDGSYPLFHTYRGGGQDSGQKMIDTSIVCDALHLMRYGLAQVVLVLSDDDDFIPLLVTAKSWAARAILLRQPGSHVRDVTDLDCENDVCYWSEN</sequence>